<reference evidence="8 9" key="1">
    <citation type="submission" date="2011-03" db="EMBL/GenBank/DDBJ databases">
        <authorList>
            <person name="Muzny D."/>
            <person name="Qin X."/>
            <person name="Deng J."/>
            <person name="Jiang H."/>
            <person name="Liu Y."/>
            <person name="Qu J."/>
            <person name="Song X.-Z."/>
            <person name="Zhang L."/>
            <person name="Thornton R."/>
            <person name="Coyle M."/>
            <person name="Francisco L."/>
            <person name="Jackson L."/>
            <person name="Javaid M."/>
            <person name="Korchina V."/>
            <person name="Kovar C."/>
            <person name="Mata R."/>
            <person name="Mathew T."/>
            <person name="Ngo R."/>
            <person name="Nguyen L."/>
            <person name="Nguyen N."/>
            <person name="Okwuonu G."/>
            <person name="Ongeri F."/>
            <person name="Pham C."/>
            <person name="Simmons D."/>
            <person name="Wilczek-Boney K."/>
            <person name="Hale W."/>
            <person name="Jakkamsetti A."/>
            <person name="Pham P."/>
            <person name="Ruth R."/>
            <person name="San Lucas F."/>
            <person name="Warren J."/>
            <person name="Zhang J."/>
            <person name="Zhao Z."/>
            <person name="Zhou C."/>
            <person name="Zhu D."/>
            <person name="Lee S."/>
            <person name="Bess C."/>
            <person name="Blankenburg K."/>
            <person name="Forbes L."/>
            <person name="Fu Q."/>
            <person name="Gubbala S."/>
            <person name="Hirani K."/>
            <person name="Jayaseelan J.C."/>
            <person name="Lara F."/>
            <person name="Munidasa M."/>
            <person name="Palculict T."/>
            <person name="Patil S."/>
            <person name="Pu L.-L."/>
            <person name="Saada N."/>
            <person name="Tang L."/>
            <person name="Weissenberger G."/>
            <person name="Zhu Y."/>
            <person name="Hemphill L."/>
            <person name="Shang Y."/>
            <person name="Youmans B."/>
            <person name="Ayvaz T."/>
            <person name="Ross M."/>
            <person name="Santibanez J."/>
            <person name="Aqrawi P."/>
            <person name="Gross S."/>
            <person name="Joshi V."/>
            <person name="Fowler G."/>
            <person name="Nazareth L."/>
            <person name="Reid J."/>
            <person name="Worley K."/>
            <person name="Petrosino J."/>
            <person name="Highlander S."/>
            <person name="Gibbs R."/>
        </authorList>
    </citation>
    <scope>NUCLEOTIDE SEQUENCE [LARGE SCALE GENOMIC DNA]</scope>
    <source>
        <strain evidence="8 9">SK49</strain>
    </source>
</reference>
<dbReference type="eggNOG" id="COG1961">
    <property type="taxonomic scope" value="Bacteria"/>
</dbReference>
<evidence type="ECO:0000256" key="2">
    <source>
        <dbReference type="ARBA" id="ARBA00022908"/>
    </source>
</evidence>
<dbReference type="HOGENOM" id="CLU_010686_8_3_9"/>
<dbReference type="EMBL" id="AFFO01000016">
    <property type="protein sequence ID" value="EGJ36169.1"/>
    <property type="molecule type" value="Genomic_DNA"/>
</dbReference>
<gene>
    <name evidence="8" type="ORF">HMPREF9380_2056</name>
</gene>
<dbReference type="AlphaFoldDB" id="F3UZW6"/>
<dbReference type="GO" id="GO:0015074">
    <property type="term" value="P:DNA integration"/>
    <property type="evidence" value="ECO:0007669"/>
    <property type="project" value="UniProtKB-KW"/>
</dbReference>
<evidence type="ECO:0000259" key="7">
    <source>
        <dbReference type="PROSITE" id="PS51736"/>
    </source>
</evidence>
<dbReference type="InterPro" id="IPR006119">
    <property type="entry name" value="Resolv_N"/>
</dbReference>
<dbReference type="Gene3D" id="3.40.50.1390">
    <property type="entry name" value="Resolvase, N-terminal catalytic domain"/>
    <property type="match status" value="1"/>
</dbReference>
<dbReference type="GO" id="GO:0003677">
    <property type="term" value="F:DNA binding"/>
    <property type="evidence" value="ECO:0007669"/>
    <property type="project" value="UniProtKB-KW"/>
</dbReference>
<dbReference type="Pfam" id="PF00239">
    <property type="entry name" value="Resolvase"/>
    <property type="match status" value="1"/>
</dbReference>
<name>F3UZW6_STRSA</name>
<dbReference type="Proteomes" id="UP000006459">
    <property type="component" value="Unassembled WGS sequence"/>
</dbReference>
<dbReference type="PATRIC" id="fig|888808.3.peg.2016"/>
<organism evidence="8 9">
    <name type="scientific">Streptococcus sanguinis SK49</name>
    <dbReference type="NCBI Taxonomy" id="888808"/>
    <lineage>
        <taxon>Bacteria</taxon>
        <taxon>Bacillati</taxon>
        <taxon>Bacillota</taxon>
        <taxon>Bacilli</taxon>
        <taxon>Lactobacillales</taxon>
        <taxon>Streptococcaceae</taxon>
        <taxon>Streptococcus</taxon>
    </lineage>
</organism>
<keyword evidence="4" id="KW-0233">DNA recombination</keyword>
<dbReference type="InterPro" id="IPR036162">
    <property type="entry name" value="Resolvase-like_N_sf"/>
</dbReference>
<dbReference type="PROSITE" id="PS00397">
    <property type="entry name" value="RECOMBINASES_1"/>
    <property type="match status" value="1"/>
</dbReference>
<dbReference type="PROSITE" id="PS51736">
    <property type="entry name" value="RECOMBINASES_3"/>
    <property type="match status" value="1"/>
</dbReference>
<evidence type="ECO:0000256" key="3">
    <source>
        <dbReference type="ARBA" id="ARBA00023125"/>
    </source>
</evidence>
<evidence type="ECO:0000256" key="1">
    <source>
        <dbReference type="ARBA" id="ARBA00009913"/>
    </source>
</evidence>
<keyword evidence="3" id="KW-0238">DNA-binding</keyword>
<protein>
    <submittedName>
        <fullName evidence="8">Resolvase family site-specific recombinase</fullName>
    </submittedName>
</protein>
<evidence type="ECO:0000256" key="4">
    <source>
        <dbReference type="ARBA" id="ARBA00023172"/>
    </source>
</evidence>
<comment type="similarity">
    <text evidence="1">Belongs to the site-specific recombinase resolvase family.</text>
</comment>
<evidence type="ECO:0000256" key="6">
    <source>
        <dbReference type="PROSITE-ProRule" id="PRU10137"/>
    </source>
</evidence>
<dbReference type="GO" id="GO:0000150">
    <property type="term" value="F:DNA strand exchange activity"/>
    <property type="evidence" value="ECO:0007669"/>
    <property type="project" value="InterPro"/>
</dbReference>
<evidence type="ECO:0000256" key="5">
    <source>
        <dbReference type="PIRSR" id="PIRSR606118-50"/>
    </source>
</evidence>
<evidence type="ECO:0000313" key="8">
    <source>
        <dbReference type="EMBL" id="EGJ36169.1"/>
    </source>
</evidence>
<proteinExistence type="inferred from homology"/>
<dbReference type="Pfam" id="PF13384">
    <property type="entry name" value="HTH_23"/>
    <property type="match status" value="1"/>
</dbReference>
<dbReference type="InterPro" id="IPR050639">
    <property type="entry name" value="SSR_resolvase"/>
</dbReference>
<dbReference type="SMART" id="SM00857">
    <property type="entry name" value="Resolvase"/>
    <property type="match status" value="1"/>
</dbReference>
<feature type="domain" description="Resolvase/invertase-type recombinase catalytic" evidence="7">
    <location>
        <begin position="24"/>
        <end position="162"/>
    </location>
</feature>
<dbReference type="SUPFAM" id="SSF53041">
    <property type="entry name" value="Resolvase-like"/>
    <property type="match status" value="1"/>
</dbReference>
<dbReference type="CDD" id="cd03768">
    <property type="entry name" value="SR_ResInv"/>
    <property type="match status" value="1"/>
</dbReference>
<dbReference type="InterPro" id="IPR006118">
    <property type="entry name" value="Recombinase_CS"/>
</dbReference>
<accession>F3UZW6</accession>
<evidence type="ECO:0000313" key="9">
    <source>
        <dbReference type="Proteomes" id="UP000006459"/>
    </source>
</evidence>
<comment type="caution">
    <text evidence="8">The sequence shown here is derived from an EMBL/GenBank/DDBJ whole genome shotgun (WGS) entry which is preliminary data.</text>
</comment>
<sequence>MQLDSIDFMTRPLEFGKNKEEHMTKIGYARVSSTDQNLDRQLEQMQDCEKVFQEAVSGASKERYQLQALLQYIREGDIVAVTELERLGRNNQELTEIITAIQARGATLEVLNLPTLRGIEDDNLRRLLNNLILELYKYQAQAERERIKERQRQGIEIAKVQGKYQGRKALYTENDERLQHAFDLYLQGYTDRDVSKLTGISERTFRRYREKYQIRRSN</sequence>
<keyword evidence="2" id="KW-0229">DNA integration</keyword>
<dbReference type="PANTHER" id="PTHR30461">
    <property type="entry name" value="DNA-INVERTASE FROM LAMBDOID PROPHAGE"/>
    <property type="match status" value="1"/>
</dbReference>
<feature type="active site" description="O-(5'-phospho-DNA)-serine intermediate" evidence="5 6">
    <location>
        <position position="32"/>
    </location>
</feature>
<dbReference type="PANTHER" id="PTHR30461:SF26">
    <property type="entry name" value="RESOLVASE HOMOLOG YNEB"/>
    <property type="match status" value="1"/>
</dbReference>